<dbReference type="GO" id="GO:0008203">
    <property type="term" value="P:cholesterol metabolic process"/>
    <property type="evidence" value="ECO:0007669"/>
    <property type="project" value="UniProtKB-KW"/>
</dbReference>
<dbReference type="EC" id="5.3.3.1" evidence="10"/>
<comment type="pathway">
    <text evidence="11">Steroid metabolism; cholesterol degradation.</text>
</comment>
<comment type="caution">
    <text evidence="17">The sequence shown here is derived from an EMBL/GenBank/DDBJ whole genome shotgun (WGS) entry which is preliminary data.</text>
</comment>
<protein>
    <recommendedName>
        <fullName evidence="13">Cholesterol oxidase</fullName>
        <ecNumber evidence="12">1.1.3.6</ecNumber>
        <ecNumber evidence="10">5.3.3.1</ecNumber>
    </recommendedName>
    <alternativeName>
        <fullName evidence="14">Cholesterol isomerase</fullName>
    </alternativeName>
</protein>
<keyword evidence="8" id="KW-0753">Steroid metabolism</keyword>
<dbReference type="SUPFAM" id="SSF51905">
    <property type="entry name" value="FAD/NAD(P)-binding domain"/>
    <property type="match status" value="1"/>
</dbReference>
<dbReference type="Pfam" id="PF05199">
    <property type="entry name" value="GMC_oxred_C"/>
    <property type="match status" value="1"/>
</dbReference>
<dbReference type="Gene3D" id="3.40.50.1820">
    <property type="entry name" value="alpha/beta hydrolase"/>
    <property type="match status" value="1"/>
</dbReference>
<accession>A0A9N9B7I5</accession>
<keyword evidence="4" id="KW-0274">FAD</keyword>
<evidence type="ECO:0000256" key="13">
    <source>
        <dbReference type="ARBA" id="ARBA00049744"/>
    </source>
</evidence>
<dbReference type="AlphaFoldDB" id="A0A9N9B7I5"/>
<evidence type="ECO:0000256" key="12">
    <source>
        <dbReference type="ARBA" id="ARBA00049723"/>
    </source>
</evidence>
<dbReference type="PANTHER" id="PTHR47470">
    <property type="entry name" value="CHOLESTEROL OXIDASE"/>
    <property type="match status" value="1"/>
</dbReference>
<dbReference type="InterPro" id="IPR029058">
    <property type="entry name" value="AB_hydrolase_fold"/>
</dbReference>
<dbReference type="Pfam" id="PF00561">
    <property type="entry name" value="Abhydrolase_1"/>
    <property type="match status" value="1"/>
</dbReference>
<dbReference type="PANTHER" id="PTHR47470:SF1">
    <property type="entry name" value="FAD-DEPENDENT OXIDOREDUCTASE 2 FAD BINDING DOMAIN-CONTAINING PROTEIN"/>
    <property type="match status" value="1"/>
</dbReference>
<feature type="region of interest" description="Disordered" evidence="15">
    <location>
        <begin position="1168"/>
        <end position="1187"/>
    </location>
</feature>
<keyword evidence="5" id="KW-0560">Oxidoreductase</keyword>
<evidence type="ECO:0000256" key="11">
    <source>
        <dbReference type="ARBA" id="ARBA00049645"/>
    </source>
</evidence>
<evidence type="ECO:0000256" key="4">
    <source>
        <dbReference type="ARBA" id="ARBA00022827"/>
    </source>
</evidence>
<feature type="domain" description="Rhodanese" evidence="16">
    <location>
        <begin position="24"/>
        <end position="66"/>
    </location>
</feature>
<reference evidence="17" key="1">
    <citation type="submission" date="2021-06" db="EMBL/GenBank/DDBJ databases">
        <authorList>
            <person name="Kallberg Y."/>
            <person name="Tangrot J."/>
            <person name="Rosling A."/>
        </authorList>
    </citation>
    <scope>NUCLEOTIDE SEQUENCE</scope>
    <source>
        <strain evidence="17">UK204</strain>
    </source>
</reference>
<dbReference type="EMBL" id="CAJVPQ010001456">
    <property type="protein sequence ID" value="CAG8553917.1"/>
    <property type="molecule type" value="Genomic_DNA"/>
</dbReference>
<evidence type="ECO:0000256" key="2">
    <source>
        <dbReference type="ARBA" id="ARBA00022548"/>
    </source>
</evidence>
<evidence type="ECO:0000256" key="9">
    <source>
        <dbReference type="ARBA" id="ARBA00023235"/>
    </source>
</evidence>
<keyword evidence="6" id="KW-0443">Lipid metabolism</keyword>
<evidence type="ECO:0000256" key="7">
    <source>
        <dbReference type="ARBA" id="ARBA00023166"/>
    </source>
</evidence>
<dbReference type="OrthoDB" id="9974421at2759"/>
<keyword evidence="7" id="KW-1207">Sterol metabolism</keyword>
<keyword evidence="3" id="KW-0285">Flavoprotein</keyword>
<evidence type="ECO:0000313" key="18">
    <source>
        <dbReference type="Proteomes" id="UP000789570"/>
    </source>
</evidence>
<dbReference type="PROSITE" id="PS50206">
    <property type="entry name" value="RHODANESE_3"/>
    <property type="match status" value="1"/>
</dbReference>
<comment type="cofactor">
    <cofactor evidence="1">
        <name>FAD</name>
        <dbReference type="ChEBI" id="CHEBI:57692"/>
    </cofactor>
</comment>
<dbReference type="Pfam" id="PF00890">
    <property type="entry name" value="FAD_binding_2"/>
    <property type="match status" value="1"/>
</dbReference>
<dbReference type="Gene3D" id="3.50.50.60">
    <property type="entry name" value="FAD/NAD(P)-binding domain"/>
    <property type="match status" value="3"/>
</dbReference>
<keyword evidence="2" id="KW-0153">Cholesterol metabolism</keyword>
<proteinExistence type="predicted"/>
<dbReference type="InterPro" id="IPR000073">
    <property type="entry name" value="AB_hydrolase_1"/>
</dbReference>
<evidence type="ECO:0000256" key="5">
    <source>
        <dbReference type="ARBA" id="ARBA00023002"/>
    </source>
</evidence>
<dbReference type="InterPro" id="IPR036188">
    <property type="entry name" value="FAD/NAD-bd_sf"/>
</dbReference>
<dbReference type="GO" id="GO:0016995">
    <property type="term" value="F:cholesterol oxidase activity"/>
    <property type="evidence" value="ECO:0007669"/>
    <property type="project" value="UniProtKB-EC"/>
</dbReference>
<keyword evidence="9" id="KW-0413">Isomerase</keyword>
<evidence type="ECO:0000256" key="6">
    <source>
        <dbReference type="ARBA" id="ARBA00023098"/>
    </source>
</evidence>
<dbReference type="EC" id="1.1.3.6" evidence="12"/>
<gene>
    <name evidence="17" type="ORF">FCALED_LOCUS6260</name>
</gene>
<evidence type="ECO:0000313" key="17">
    <source>
        <dbReference type="EMBL" id="CAG8553917.1"/>
    </source>
</evidence>
<name>A0A9N9B7I5_9GLOM</name>
<sequence length="1187" mass="133288">MAEEHSEYPRISLPVPQMRSHYDVVVIGSGYGGAIAASRMSRAGKRVALLEKGKERWPGEFPTKLRDCMKEVQYSSPKIHTGNKTGLYQFYNGSNQDAVVACGLGGTSLINANVALEADDRVWKMSVWPNEIRNDHESLKRGYERAREMLQPVSYPSNFPELPKLKTLEEQARLLGDKYHKNFSRAPITVTFENRVNAAGVRQQASTLTGNDCTGINDGSKNSTLMNYIPDAWNHGCEIFCECSVQRIKKCDKTNRYIIFYEWLDDNRTKFKEESRFCPYFVIADVVFLGAGTLGSNEILLRSRSYGLKVGDRLGKGFSGNGDILGFGYNMDHFVNGVGSGDHVASGLDAPVGPCITGIIDMRRDAENVLKGYVIEEGAVPLAVGKAFQIFLKSGSTLVGSKPKNLTYSQSFNRRWRQIRSAIGGFYTGAISHTQTYLIMSHDDNTGQLELVNDRLNMEYKGVGTSDTVMELNKVLEDATTLANGTYIPSPLWSKFFGRGMVTVHPIGGCGMGKDGKSGVVNHKGQVFIGESNDVHEGLYVCDGAVIPTALGVNPFFTISAFSERICEYAAKDRGWTIDYDLVNKPIDFNHPLKSYEQNERDLIKRQRKCHELDGGICFTEVMKGYFSTEILSTDYATAELQARSANSTMQFLLTVIAYSAETIVDMDDHSALITGTVSCRALSPDPLLVTRGKFRLFIPDTDKVDSNRMMYNLNLCATDGTKYRFKGYKLVKNGKLRDAWEQSTMVGRGILQMSPFAFLKQMTTFKATGPTFVSRIRAMFTFNDFFATTVLRHVFSRFLPLEYPSRTFPIAKPFYHQSRPKKDVWEINAEDGVKSTMVRYQGGRKGPLLLIHGAAMTHEMWSTNLIKNSFLDYLLGHGYDVFLVDHRLSPKNSASKEQHTLDGIRLDLAAAVSKVREATGVEKIGVIAHCVGSISTFMGLLDGKIEGVGCLIGSQVAMHPILSFWNSVKLHLQILPLWRHVLRQTTFDVRTSPDTNLLNKVVNQLLRFYPVPRNQTCRSALCHRASLCYGTLYQHENLNQQVHDHQHEFFGNVNLTTMQHLNNMGQKKMILNYQGQNVYITKENISNRLNFPICLIHGELNSVFDLTATKKSYDMLRTTNGIDNYTHYEIDKYGHLDCWWGTNAITDVFPKALRHLEETQHLWGYHAGQPKKGFHPSNDTSSDDLI</sequence>
<dbReference type="Proteomes" id="UP000789570">
    <property type="component" value="Unassembled WGS sequence"/>
</dbReference>
<evidence type="ECO:0000259" key="16">
    <source>
        <dbReference type="PROSITE" id="PS50206"/>
    </source>
</evidence>
<evidence type="ECO:0000256" key="8">
    <source>
        <dbReference type="ARBA" id="ARBA00023221"/>
    </source>
</evidence>
<keyword evidence="18" id="KW-1185">Reference proteome</keyword>
<evidence type="ECO:0000256" key="15">
    <source>
        <dbReference type="SAM" id="MobiDB-lite"/>
    </source>
</evidence>
<dbReference type="InterPro" id="IPR001763">
    <property type="entry name" value="Rhodanese-like_dom"/>
</dbReference>
<organism evidence="17 18">
    <name type="scientific">Funneliformis caledonium</name>
    <dbReference type="NCBI Taxonomy" id="1117310"/>
    <lineage>
        <taxon>Eukaryota</taxon>
        <taxon>Fungi</taxon>
        <taxon>Fungi incertae sedis</taxon>
        <taxon>Mucoromycota</taxon>
        <taxon>Glomeromycotina</taxon>
        <taxon>Glomeromycetes</taxon>
        <taxon>Glomerales</taxon>
        <taxon>Glomeraceae</taxon>
        <taxon>Funneliformis</taxon>
    </lineage>
</organism>
<dbReference type="InterPro" id="IPR003953">
    <property type="entry name" value="FAD-dep_OxRdtase_2_FAD-bd"/>
</dbReference>
<evidence type="ECO:0000256" key="3">
    <source>
        <dbReference type="ARBA" id="ARBA00022630"/>
    </source>
</evidence>
<evidence type="ECO:0000256" key="10">
    <source>
        <dbReference type="ARBA" id="ARBA00038856"/>
    </source>
</evidence>
<dbReference type="InterPro" id="IPR007867">
    <property type="entry name" value="GMC_OxRtase_C"/>
</dbReference>
<dbReference type="SUPFAM" id="SSF53474">
    <property type="entry name" value="alpha/beta-Hydrolases"/>
    <property type="match status" value="1"/>
</dbReference>
<dbReference type="InterPro" id="IPR052542">
    <property type="entry name" value="Cholesterol_Oxidase"/>
</dbReference>
<evidence type="ECO:0000256" key="14">
    <source>
        <dbReference type="ARBA" id="ARBA00049778"/>
    </source>
</evidence>
<dbReference type="GO" id="GO:0004769">
    <property type="term" value="F:steroid Delta-isomerase activity"/>
    <property type="evidence" value="ECO:0007669"/>
    <property type="project" value="UniProtKB-EC"/>
</dbReference>
<evidence type="ECO:0000256" key="1">
    <source>
        <dbReference type="ARBA" id="ARBA00001974"/>
    </source>
</evidence>